<dbReference type="STRING" id="869213.GCA_000517085_03613"/>
<dbReference type="InterPro" id="IPR005744">
    <property type="entry name" value="Hy-lIII"/>
</dbReference>
<evidence type="ECO:0008006" key="11">
    <source>
        <dbReference type="Google" id="ProtNLM"/>
    </source>
</evidence>
<evidence type="ECO:0000256" key="7">
    <source>
        <dbReference type="PIRSR" id="PIRSR604254-1"/>
    </source>
</evidence>
<dbReference type="PANTHER" id="PTHR20855">
    <property type="entry name" value="ADIPOR/PROGESTIN RECEPTOR-RELATED"/>
    <property type="match status" value="1"/>
</dbReference>
<dbReference type="OrthoDB" id="9813689at2"/>
<evidence type="ECO:0000256" key="8">
    <source>
        <dbReference type="SAM" id="Phobius"/>
    </source>
</evidence>
<dbReference type="Proteomes" id="UP000019402">
    <property type="component" value="Unassembled WGS sequence"/>
</dbReference>
<dbReference type="InterPro" id="IPR004254">
    <property type="entry name" value="AdipoR/HlyIII-related"/>
</dbReference>
<feature type="binding site" evidence="7">
    <location>
        <position position="73"/>
    </location>
    <ligand>
        <name>Zn(2+)</name>
        <dbReference type="ChEBI" id="CHEBI:29105"/>
    </ligand>
</feature>
<dbReference type="eggNOG" id="COG1272">
    <property type="taxonomic scope" value="Bacteria"/>
</dbReference>
<keyword evidence="7" id="KW-0862">Zinc</keyword>
<feature type="binding site" evidence="7">
    <location>
        <position position="195"/>
    </location>
    <ligand>
        <name>Zn(2+)</name>
        <dbReference type="ChEBI" id="CHEBI:29105"/>
    </ligand>
</feature>
<protein>
    <recommendedName>
        <fullName evidence="11">Hemolysin</fullName>
    </recommendedName>
</protein>
<organism evidence="9 10">
    <name type="scientific">Saccharicrinis fermentans DSM 9555 = JCM 21142</name>
    <dbReference type="NCBI Taxonomy" id="869213"/>
    <lineage>
        <taxon>Bacteria</taxon>
        <taxon>Pseudomonadati</taxon>
        <taxon>Bacteroidota</taxon>
        <taxon>Bacteroidia</taxon>
        <taxon>Marinilabiliales</taxon>
        <taxon>Marinilabiliaceae</taxon>
        <taxon>Saccharicrinis</taxon>
    </lineage>
</organism>
<keyword evidence="6 8" id="KW-0472">Membrane</keyword>
<dbReference type="RefSeq" id="WP_027472996.1">
    <property type="nucleotide sequence ID" value="NZ_BAMD01000003.1"/>
</dbReference>
<evidence type="ECO:0000313" key="9">
    <source>
        <dbReference type="EMBL" id="GAF01773.1"/>
    </source>
</evidence>
<feature type="transmembrane region" description="Helical" evidence="8">
    <location>
        <begin position="169"/>
        <end position="188"/>
    </location>
</feature>
<feature type="transmembrane region" description="Helical" evidence="8">
    <location>
        <begin position="195"/>
        <end position="217"/>
    </location>
</feature>
<reference evidence="9 10" key="1">
    <citation type="journal article" date="2014" name="Genome Announc.">
        <title>Draft Genome Sequence of Cytophaga fermentans JCM 21142T, a Facultative Anaerobe Isolated from Marine Mud.</title>
        <authorList>
            <person name="Starns D."/>
            <person name="Oshima K."/>
            <person name="Suda W."/>
            <person name="Iino T."/>
            <person name="Yuki M."/>
            <person name="Inoue J."/>
            <person name="Kitamura K."/>
            <person name="Iida T."/>
            <person name="Darby A."/>
            <person name="Hattori M."/>
            <person name="Ohkuma M."/>
        </authorList>
    </citation>
    <scope>NUCLEOTIDE SEQUENCE [LARGE SCALE GENOMIC DNA]</scope>
    <source>
        <strain evidence="9 10">JCM 21142</strain>
    </source>
</reference>
<feature type="binding site" evidence="7">
    <location>
        <position position="199"/>
    </location>
    <ligand>
        <name>Zn(2+)</name>
        <dbReference type="ChEBI" id="CHEBI:29105"/>
    </ligand>
</feature>
<evidence type="ECO:0000256" key="6">
    <source>
        <dbReference type="ARBA" id="ARBA00023136"/>
    </source>
</evidence>
<feature type="transmembrane region" description="Helical" evidence="8">
    <location>
        <begin position="50"/>
        <end position="72"/>
    </location>
</feature>
<dbReference type="PANTHER" id="PTHR20855:SF3">
    <property type="entry name" value="LD03007P"/>
    <property type="match status" value="1"/>
</dbReference>
<dbReference type="NCBIfam" id="TIGR01065">
    <property type="entry name" value="hlyIII"/>
    <property type="match status" value="1"/>
</dbReference>
<comment type="similarity">
    <text evidence="2">Belongs to the UPF0073 (Hly-III) family.</text>
</comment>
<keyword evidence="3" id="KW-1003">Cell membrane</keyword>
<evidence type="ECO:0000256" key="5">
    <source>
        <dbReference type="ARBA" id="ARBA00022989"/>
    </source>
</evidence>
<gene>
    <name evidence="9" type="ORF">JCM21142_389</name>
</gene>
<feature type="transmembrane region" description="Helical" evidence="8">
    <location>
        <begin position="114"/>
        <end position="133"/>
    </location>
</feature>
<evidence type="ECO:0000256" key="2">
    <source>
        <dbReference type="ARBA" id="ARBA00008488"/>
    </source>
</evidence>
<comment type="subcellular location">
    <subcellularLocation>
        <location evidence="1">Cell membrane</location>
        <topology evidence="1">Multi-pass membrane protein</topology>
    </subcellularLocation>
</comment>
<feature type="transmembrane region" description="Helical" evidence="8">
    <location>
        <begin position="84"/>
        <end position="108"/>
    </location>
</feature>
<evidence type="ECO:0000313" key="10">
    <source>
        <dbReference type="Proteomes" id="UP000019402"/>
    </source>
</evidence>
<keyword evidence="7" id="KW-0479">Metal-binding</keyword>
<feature type="transmembrane region" description="Helical" evidence="8">
    <location>
        <begin position="140"/>
        <end position="157"/>
    </location>
</feature>
<dbReference type="GO" id="GO:0046872">
    <property type="term" value="F:metal ion binding"/>
    <property type="evidence" value="ECO:0007669"/>
    <property type="project" value="UniProtKB-KW"/>
</dbReference>
<sequence>MTTTKAQYPLKTYPAREEKLNILSHALGVIFGIIAIYMMLIKVIPFNNTIYIFAFLIYGISIITLFGASTLFHSAKTPKIRYKLNILDHCAIFFLIAGTYTPYTLIVLSGKTGWILFSAIWCIALIGILLKLFFTGKYRILSTVIYVLMGWAAVFAFKPLYQNMHSNGFAWLIFGGIAYTLGAVLYAIKKIPYNHAIFHIFVLIAAISHFISIYYFILL</sequence>
<proteinExistence type="inferred from homology"/>
<dbReference type="GO" id="GO:0140911">
    <property type="term" value="F:pore-forming activity"/>
    <property type="evidence" value="ECO:0007669"/>
    <property type="project" value="InterPro"/>
</dbReference>
<evidence type="ECO:0000256" key="4">
    <source>
        <dbReference type="ARBA" id="ARBA00022692"/>
    </source>
</evidence>
<evidence type="ECO:0000256" key="3">
    <source>
        <dbReference type="ARBA" id="ARBA00022475"/>
    </source>
</evidence>
<dbReference type="GO" id="GO:0005886">
    <property type="term" value="C:plasma membrane"/>
    <property type="evidence" value="ECO:0007669"/>
    <property type="project" value="UniProtKB-SubCell"/>
</dbReference>
<comment type="caution">
    <text evidence="9">The sequence shown here is derived from an EMBL/GenBank/DDBJ whole genome shotgun (WGS) entry which is preliminary data.</text>
</comment>
<evidence type="ECO:0000256" key="1">
    <source>
        <dbReference type="ARBA" id="ARBA00004651"/>
    </source>
</evidence>
<feature type="transmembrane region" description="Helical" evidence="8">
    <location>
        <begin position="20"/>
        <end position="44"/>
    </location>
</feature>
<name>W7Y2J6_9BACT</name>
<keyword evidence="10" id="KW-1185">Reference proteome</keyword>
<dbReference type="EMBL" id="BAMD01000003">
    <property type="protein sequence ID" value="GAF01773.1"/>
    <property type="molecule type" value="Genomic_DNA"/>
</dbReference>
<dbReference type="Pfam" id="PF03006">
    <property type="entry name" value="HlyIII"/>
    <property type="match status" value="1"/>
</dbReference>
<accession>W7Y2J6</accession>
<dbReference type="AlphaFoldDB" id="W7Y2J6"/>
<keyword evidence="4 8" id="KW-0812">Transmembrane</keyword>
<keyword evidence="5 8" id="KW-1133">Transmembrane helix</keyword>